<evidence type="ECO:0000256" key="2">
    <source>
        <dbReference type="ARBA" id="ARBA00001946"/>
    </source>
</evidence>
<dbReference type="PROSITE" id="PS00470">
    <property type="entry name" value="IDH_IMDH"/>
    <property type="match status" value="1"/>
</dbReference>
<comment type="similarity">
    <text evidence="3">Belongs to the isocitrate and isopropylmalate dehydrogenases family.</text>
</comment>
<reference evidence="11" key="1">
    <citation type="submission" date="2022-10" db="EMBL/GenBank/DDBJ databases">
        <title>The complete genomes of actinobacterial strains from the NBC collection.</title>
        <authorList>
            <person name="Joergensen T.S."/>
            <person name="Alvarez Arevalo M."/>
            <person name="Sterndorff E.B."/>
            <person name="Faurdal D."/>
            <person name="Vuksanovic O."/>
            <person name="Mourched A.-S."/>
            <person name="Charusanti P."/>
            <person name="Shaw S."/>
            <person name="Blin K."/>
            <person name="Weber T."/>
        </authorList>
    </citation>
    <scope>NUCLEOTIDE SEQUENCE</scope>
    <source>
        <strain evidence="11">NBC_00049</strain>
    </source>
</reference>
<comment type="cofactor">
    <cofactor evidence="1">
        <name>Mn(2+)</name>
        <dbReference type="ChEBI" id="CHEBI:29035"/>
    </cofactor>
</comment>
<dbReference type="Pfam" id="PF00180">
    <property type="entry name" value="Iso_dh"/>
    <property type="match status" value="1"/>
</dbReference>
<dbReference type="GO" id="GO:0051287">
    <property type="term" value="F:NAD binding"/>
    <property type="evidence" value="ECO:0007669"/>
    <property type="project" value="InterPro"/>
</dbReference>
<keyword evidence="5" id="KW-0479">Metal-binding</keyword>
<evidence type="ECO:0000256" key="7">
    <source>
        <dbReference type="ARBA" id="ARBA00023027"/>
    </source>
</evidence>
<dbReference type="SUPFAM" id="SSF53659">
    <property type="entry name" value="Isocitrate/Isopropylmalate dehydrogenase-like"/>
    <property type="match status" value="1"/>
</dbReference>
<dbReference type="AlphaFoldDB" id="A0AAU2K0G1"/>
<dbReference type="SMART" id="SM01329">
    <property type="entry name" value="Iso_dh"/>
    <property type="match status" value="1"/>
</dbReference>
<dbReference type="NCBIfam" id="NF006048">
    <property type="entry name" value="PRK08194.1"/>
    <property type="match status" value="1"/>
</dbReference>
<keyword evidence="7" id="KW-0520">NAD</keyword>
<dbReference type="InterPro" id="IPR011829">
    <property type="entry name" value="TTC_DH"/>
</dbReference>
<dbReference type="InterPro" id="IPR019818">
    <property type="entry name" value="IsoCit/isopropylmalate_DH_CS"/>
</dbReference>
<protein>
    <recommendedName>
        <fullName evidence="4">D-malate dehydrogenase (decarboxylating)</fullName>
        <ecNumber evidence="4">1.1.1.83</ecNumber>
    </recommendedName>
</protein>
<evidence type="ECO:0000256" key="6">
    <source>
        <dbReference type="ARBA" id="ARBA00023002"/>
    </source>
</evidence>
<evidence type="ECO:0000259" key="10">
    <source>
        <dbReference type="SMART" id="SM01329"/>
    </source>
</evidence>
<feature type="domain" description="Isopropylmalate dehydrogenase-like" evidence="10">
    <location>
        <begin position="5"/>
        <end position="347"/>
    </location>
</feature>
<keyword evidence="6 11" id="KW-0560">Oxidoreductase</keyword>
<comment type="catalytic activity">
    <reaction evidence="9">
        <text>(R)-malate + NAD(+) = pyruvate + CO2 + NADH</text>
        <dbReference type="Rhea" id="RHEA:18365"/>
        <dbReference type="ChEBI" id="CHEBI:15361"/>
        <dbReference type="ChEBI" id="CHEBI:15588"/>
        <dbReference type="ChEBI" id="CHEBI:16526"/>
        <dbReference type="ChEBI" id="CHEBI:57540"/>
        <dbReference type="ChEBI" id="CHEBI:57945"/>
        <dbReference type="EC" id="1.1.1.83"/>
    </reaction>
</comment>
<evidence type="ECO:0000256" key="1">
    <source>
        <dbReference type="ARBA" id="ARBA00001936"/>
    </source>
</evidence>
<dbReference type="EC" id="1.1.1.83" evidence="4"/>
<dbReference type="GO" id="GO:0046553">
    <property type="term" value="F:D-malate dehydrogenase (decarboxylating) (NAD+) activity"/>
    <property type="evidence" value="ECO:0007669"/>
    <property type="project" value="UniProtKB-EC"/>
</dbReference>
<evidence type="ECO:0000313" key="11">
    <source>
        <dbReference type="EMBL" id="WTU78065.1"/>
    </source>
</evidence>
<dbReference type="PANTHER" id="PTHR43275">
    <property type="entry name" value="D-MALATE DEHYDROGENASE [DECARBOXYLATING]"/>
    <property type="match status" value="1"/>
</dbReference>
<dbReference type="EMBL" id="CP108264">
    <property type="protein sequence ID" value="WTU78065.1"/>
    <property type="molecule type" value="Genomic_DNA"/>
</dbReference>
<dbReference type="GO" id="GO:0000287">
    <property type="term" value="F:magnesium ion binding"/>
    <property type="evidence" value="ECO:0007669"/>
    <property type="project" value="InterPro"/>
</dbReference>
<dbReference type="InterPro" id="IPR050501">
    <property type="entry name" value="ICDH/IPMDH"/>
</dbReference>
<dbReference type="PANTHER" id="PTHR43275:SF1">
    <property type="entry name" value="D-MALATE DEHYDROGENASE [DECARBOXYLATING]"/>
    <property type="match status" value="1"/>
</dbReference>
<evidence type="ECO:0000256" key="5">
    <source>
        <dbReference type="ARBA" id="ARBA00022723"/>
    </source>
</evidence>
<keyword evidence="8" id="KW-0464">Manganese</keyword>
<sequence>MTNHSIALIPGDGIGNEVLPAAREILEAVGRRHALTFTYEQFDWSCERHLRLGSMMPEDGLEQLRRHDAILLGAVGYPGVPDHVSLWGLLIPIRRAFGQYVNLRPIRVFEGLPSPVRAAAPGAVDFVVVRENTEGEYSEIGGRMNRGRPDEMAVQQAVFTRPGVTRVLDFAFALAERRGGRLTSATKSNGIVHTMPFWDELVAERSARYPGVDWDQEHIDALAAKFVLDPARFDVVVASNLFGDILSDLAAAVAGGIGIAPSANIDPTGEHPSMFEPVHGSAPDIAGQGVANPIGAIWSAAMMLDHLGHPRAAADITDAIARVLATTTVRTRDLAGSASTAEFTAAVLRCL</sequence>
<evidence type="ECO:0000256" key="3">
    <source>
        <dbReference type="ARBA" id="ARBA00007769"/>
    </source>
</evidence>
<organism evidence="11">
    <name type="scientific">Streptomyces sp. NBC_00049</name>
    <dbReference type="NCBI Taxonomy" id="2903617"/>
    <lineage>
        <taxon>Bacteria</taxon>
        <taxon>Bacillati</taxon>
        <taxon>Actinomycetota</taxon>
        <taxon>Actinomycetes</taxon>
        <taxon>Kitasatosporales</taxon>
        <taxon>Streptomycetaceae</taxon>
        <taxon>Streptomyces</taxon>
    </lineage>
</organism>
<accession>A0AAU2K0G1</accession>
<dbReference type="InterPro" id="IPR024084">
    <property type="entry name" value="IsoPropMal-DH-like_dom"/>
</dbReference>
<evidence type="ECO:0000256" key="9">
    <source>
        <dbReference type="ARBA" id="ARBA00049301"/>
    </source>
</evidence>
<comment type="cofactor">
    <cofactor evidence="2">
        <name>Mg(2+)</name>
        <dbReference type="ChEBI" id="CHEBI:18420"/>
    </cofactor>
</comment>
<proteinExistence type="inferred from homology"/>
<name>A0AAU2K0G1_9ACTN</name>
<evidence type="ECO:0000256" key="4">
    <source>
        <dbReference type="ARBA" id="ARBA00013126"/>
    </source>
</evidence>
<evidence type="ECO:0000256" key="8">
    <source>
        <dbReference type="ARBA" id="ARBA00023211"/>
    </source>
</evidence>
<dbReference type="Gene3D" id="3.40.718.10">
    <property type="entry name" value="Isopropylmalate Dehydrogenase"/>
    <property type="match status" value="1"/>
</dbReference>
<dbReference type="NCBIfam" id="TIGR02089">
    <property type="entry name" value="TTC"/>
    <property type="match status" value="1"/>
</dbReference>
<gene>
    <name evidence="11" type="ORF">OG327_34840</name>
</gene>